<accession>A0A2P2R0U8</accession>
<proteinExistence type="predicted"/>
<name>A0A2P2R0U8_RHIMU</name>
<dbReference type="AlphaFoldDB" id="A0A2P2R0U8"/>
<sequence length="47" mass="5662">MSNQWSIVDKLNKTRYNNNATRLSDRPPTYRFPLPYMINIPPPWVQQ</sequence>
<evidence type="ECO:0000313" key="1">
    <source>
        <dbReference type="EMBL" id="MBX72781.1"/>
    </source>
</evidence>
<protein>
    <submittedName>
        <fullName evidence="1">Uncharacterized protein</fullName>
    </submittedName>
</protein>
<dbReference type="EMBL" id="GGEC01092297">
    <property type="protein sequence ID" value="MBX72781.1"/>
    <property type="molecule type" value="Transcribed_RNA"/>
</dbReference>
<organism evidence="1">
    <name type="scientific">Rhizophora mucronata</name>
    <name type="common">Asiatic mangrove</name>
    <dbReference type="NCBI Taxonomy" id="61149"/>
    <lineage>
        <taxon>Eukaryota</taxon>
        <taxon>Viridiplantae</taxon>
        <taxon>Streptophyta</taxon>
        <taxon>Embryophyta</taxon>
        <taxon>Tracheophyta</taxon>
        <taxon>Spermatophyta</taxon>
        <taxon>Magnoliopsida</taxon>
        <taxon>eudicotyledons</taxon>
        <taxon>Gunneridae</taxon>
        <taxon>Pentapetalae</taxon>
        <taxon>rosids</taxon>
        <taxon>fabids</taxon>
        <taxon>Malpighiales</taxon>
        <taxon>Rhizophoraceae</taxon>
        <taxon>Rhizophora</taxon>
    </lineage>
</organism>
<reference evidence="1" key="1">
    <citation type="submission" date="2018-02" db="EMBL/GenBank/DDBJ databases">
        <title>Rhizophora mucronata_Transcriptome.</title>
        <authorList>
            <person name="Meera S.P."/>
            <person name="Sreeshan A."/>
            <person name="Augustine A."/>
        </authorList>
    </citation>
    <scope>NUCLEOTIDE SEQUENCE</scope>
    <source>
        <tissue evidence="1">Leaf</tissue>
    </source>
</reference>